<gene>
    <name evidence="2" type="ORF">ESA94_03105</name>
</gene>
<dbReference type="Proteomes" id="UP000290204">
    <property type="component" value="Unassembled WGS sequence"/>
</dbReference>
<dbReference type="RefSeq" id="WP_129129391.1">
    <property type="nucleotide sequence ID" value="NZ_SDHW01000001.1"/>
</dbReference>
<evidence type="ECO:0000256" key="1">
    <source>
        <dbReference type="SAM" id="Coils"/>
    </source>
</evidence>
<organism evidence="2 3">
    <name type="scientific">Lacibacter luteus</name>
    <dbReference type="NCBI Taxonomy" id="2508719"/>
    <lineage>
        <taxon>Bacteria</taxon>
        <taxon>Pseudomonadati</taxon>
        <taxon>Bacteroidota</taxon>
        <taxon>Chitinophagia</taxon>
        <taxon>Chitinophagales</taxon>
        <taxon>Chitinophagaceae</taxon>
        <taxon>Lacibacter</taxon>
    </lineage>
</organism>
<proteinExistence type="predicted"/>
<feature type="coiled-coil region" evidence="1">
    <location>
        <begin position="47"/>
        <end position="81"/>
    </location>
</feature>
<keyword evidence="3" id="KW-1185">Reference proteome</keyword>
<dbReference type="AlphaFoldDB" id="A0A4Q1CN26"/>
<sequence>MTKKLPGDFEYLKDMYADEYFPNFLVDKVKELIKSVVLFIEEGDHSNEEIQASLDKMTLGINQLEEEFDEHDSEIETVARESIGETVDNILKYFNIDIDIEEAIREREW</sequence>
<name>A0A4Q1CN26_9BACT</name>
<dbReference type="Pfam" id="PF18977">
    <property type="entry name" value="DUF5713"/>
    <property type="match status" value="1"/>
</dbReference>
<accession>A0A4Q1CN26</accession>
<reference evidence="2 3" key="1">
    <citation type="submission" date="2019-01" db="EMBL/GenBank/DDBJ databases">
        <title>Lacibacter sp. strain TTM-7.</title>
        <authorList>
            <person name="Chen W.-M."/>
        </authorList>
    </citation>
    <scope>NUCLEOTIDE SEQUENCE [LARGE SCALE GENOMIC DNA]</scope>
    <source>
        <strain evidence="2 3">TTM-7</strain>
    </source>
</reference>
<protein>
    <submittedName>
        <fullName evidence="2">Uncharacterized protein</fullName>
    </submittedName>
</protein>
<dbReference type="InterPro" id="IPR043767">
    <property type="entry name" value="DUF5713"/>
</dbReference>
<keyword evidence="1" id="KW-0175">Coiled coil</keyword>
<comment type="caution">
    <text evidence="2">The sequence shown here is derived from an EMBL/GenBank/DDBJ whole genome shotgun (WGS) entry which is preliminary data.</text>
</comment>
<evidence type="ECO:0000313" key="2">
    <source>
        <dbReference type="EMBL" id="RXK62019.1"/>
    </source>
</evidence>
<dbReference type="OrthoDB" id="8795357at2"/>
<dbReference type="EMBL" id="SDHW01000001">
    <property type="protein sequence ID" value="RXK62019.1"/>
    <property type="molecule type" value="Genomic_DNA"/>
</dbReference>
<evidence type="ECO:0000313" key="3">
    <source>
        <dbReference type="Proteomes" id="UP000290204"/>
    </source>
</evidence>